<dbReference type="AlphaFoldDB" id="A0A371J9D8"/>
<reference evidence="2 3" key="1">
    <citation type="journal article" date="2017" name="Genome Announc.">
        <title>Draft Genome Sequence of Romboutsia weinsteinii sp. nov. Strain CCRI-19649(T) Isolated from Surface Water.</title>
        <authorList>
            <person name="Maheux A.F."/>
            <person name="Boudreau D.K."/>
            <person name="Berube E."/>
            <person name="Boissinot M."/>
            <person name="Cantin P."/>
            <person name="Raymond F."/>
            <person name="Corbeil J."/>
            <person name="Omar R.F."/>
            <person name="Bergeron M.G."/>
        </authorList>
    </citation>
    <scope>NUCLEOTIDE SEQUENCE [LARGE SCALE GENOMIC DNA]</scope>
    <source>
        <strain evidence="2 3">CCRI-19649</strain>
    </source>
</reference>
<dbReference type="GO" id="GO:0016747">
    <property type="term" value="F:acyltransferase activity, transferring groups other than amino-acyl groups"/>
    <property type="evidence" value="ECO:0007669"/>
    <property type="project" value="InterPro"/>
</dbReference>
<name>A0A371J9D8_9FIRM</name>
<accession>A0A371J9D8</accession>
<dbReference type="Pfam" id="PF13302">
    <property type="entry name" value="Acetyltransf_3"/>
    <property type="match status" value="1"/>
</dbReference>
<dbReference type="SUPFAM" id="SSF55729">
    <property type="entry name" value="Acyl-CoA N-acyltransferases (Nat)"/>
    <property type="match status" value="1"/>
</dbReference>
<evidence type="ECO:0000259" key="1">
    <source>
        <dbReference type="PROSITE" id="PS51186"/>
    </source>
</evidence>
<organism evidence="2 3">
    <name type="scientific">Romboutsia weinsteinii</name>
    <dbReference type="NCBI Taxonomy" id="2020949"/>
    <lineage>
        <taxon>Bacteria</taxon>
        <taxon>Bacillati</taxon>
        <taxon>Bacillota</taxon>
        <taxon>Clostridia</taxon>
        <taxon>Peptostreptococcales</taxon>
        <taxon>Peptostreptococcaceae</taxon>
        <taxon>Romboutsia</taxon>
    </lineage>
</organism>
<dbReference type="InterPro" id="IPR016181">
    <property type="entry name" value="Acyl_CoA_acyltransferase"/>
</dbReference>
<dbReference type="PROSITE" id="PS51186">
    <property type="entry name" value="GNAT"/>
    <property type="match status" value="1"/>
</dbReference>
<dbReference type="RefSeq" id="WP_094367975.1">
    <property type="nucleotide sequence ID" value="NZ_NOJY02000002.1"/>
</dbReference>
<keyword evidence="3" id="KW-1185">Reference proteome</keyword>
<dbReference type="OrthoDB" id="948250at2"/>
<gene>
    <name evidence="2" type="ORF">CHL78_001280</name>
</gene>
<dbReference type="Gene3D" id="3.40.630.30">
    <property type="match status" value="1"/>
</dbReference>
<evidence type="ECO:0000313" key="3">
    <source>
        <dbReference type="Proteomes" id="UP000215694"/>
    </source>
</evidence>
<sequence>MNIILRKLQSNDRNYFYKWIKDKDVIRYSLTLFQNLKTDEDISNWFDTVLEDKKSYSLGIYDNTNKTLLGYAGISAISQVNNSGEYFIFIGDKSYHGKGVGTYVTKEIIRLGFEELSLNRIMLTAAEKNIGAIKAYKKAGFIYEGCMKEAFFRDDEYSNKVIMGLVKSDYKSY</sequence>
<keyword evidence="2" id="KW-0808">Transferase</keyword>
<dbReference type="Proteomes" id="UP000215694">
    <property type="component" value="Unassembled WGS sequence"/>
</dbReference>
<dbReference type="InterPro" id="IPR000182">
    <property type="entry name" value="GNAT_dom"/>
</dbReference>
<evidence type="ECO:0000313" key="2">
    <source>
        <dbReference type="EMBL" id="RDY29359.1"/>
    </source>
</evidence>
<protein>
    <submittedName>
        <fullName evidence="2">N-acetyltransferase</fullName>
    </submittedName>
</protein>
<proteinExistence type="predicted"/>
<comment type="caution">
    <text evidence="2">The sequence shown here is derived from an EMBL/GenBank/DDBJ whole genome shotgun (WGS) entry which is preliminary data.</text>
</comment>
<dbReference type="EMBL" id="NOJY02000002">
    <property type="protein sequence ID" value="RDY29359.1"/>
    <property type="molecule type" value="Genomic_DNA"/>
</dbReference>
<dbReference type="PANTHER" id="PTHR43415">
    <property type="entry name" value="SPERMIDINE N(1)-ACETYLTRANSFERASE"/>
    <property type="match status" value="1"/>
</dbReference>
<dbReference type="PANTHER" id="PTHR43415:SF3">
    <property type="entry name" value="GNAT-FAMILY ACETYLTRANSFERASE"/>
    <property type="match status" value="1"/>
</dbReference>
<feature type="domain" description="N-acetyltransferase" evidence="1">
    <location>
        <begin position="3"/>
        <end position="168"/>
    </location>
</feature>